<feature type="chain" id="PRO_5007852923" evidence="1">
    <location>
        <begin position="19"/>
        <end position="54"/>
    </location>
</feature>
<dbReference type="AlphaFoldDB" id="A0A164RR87"/>
<keyword evidence="3" id="KW-1185">Reference proteome</keyword>
<gene>
    <name evidence="2" type="ORF">APZ42_027058</name>
</gene>
<evidence type="ECO:0000313" key="2">
    <source>
        <dbReference type="EMBL" id="KZS08869.1"/>
    </source>
</evidence>
<evidence type="ECO:0000256" key="1">
    <source>
        <dbReference type="SAM" id="SignalP"/>
    </source>
</evidence>
<proteinExistence type="predicted"/>
<sequence length="54" mass="6229">MHLMRILLCNVLIWKSECNSLGFNQAHFCGNERFHSGTDVYNPVCITQLVQLAY</sequence>
<accession>A0A164RR87</accession>
<dbReference type="EMBL" id="LRGB01002167">
    <property type="protein sequence ID" value="KZS08869.1"/>
    <property type="molecule type" value="Genomic_DNA"/>
</dbReference>
<organism evidence="2 3">
    <name type="scientific">Daphnia magna</name>
    <dbReference type="NCBI Taxonomy" id="35525"/>
    <lineage>
        <taxon>Eukaryota</taxon>
        <taxon>Metazoa</taxon>
        <taxon>Ecdysozoa</taxon>
        <taxon>Arthropoda</taxon>
        <taxon>Crustacea</taxon>
        <taxon>Branchiopoda</taxon>
        <taxon>Diplostraca</taxon>
        <taxon>Cladocera</taxon>
        <taxon>Anomopoda</taxon>
        <taxon>Daphniidae</taxon>
        <taxon>Daphnia</taxon>
    </lineage>
</organism>
<comment type="caution">
    <text evidence="2">The sequence shown here is derived from an EMBL/GenBank/DDBJ whole genome shotgun (WGS) entry which is preliminary data.</text>
</comment>
<keyword evidence="1" id="KW-0732">Signal</keyword>
<protein>
    <submittedName>
        <fullName evidence="2">Uncharacterized protein</fullName>
    </submittedName>
</protein>
<feature type="signal peptide" evidence="1">
    <location>
        <begin position="1"/>
        <end position="18"/>
    </location>
</feature>
<evidence type="ECO:0000313" key="3">
    <source>
        <dbReference type="Proteomes" id="UP000076858"/>
    </source>
</evidence>
<name>A0A164RR87_9CRUS</name>
<reference evidence="2 3" key="1">
    <citation type="submission" date="2016-03" db="EMBL/GenBank/DDBJ databases">
        <title>EvidentialGene: Evidence-directed Construction of Genes on Genomes.</title>
        <authorList>
            <person name="Gilbert D.G."/>
            <person name="Choi J.-H."/>
            <person name="Mockaitis K."/>
            <person name="Colbourne J."/>
            <person name="Pfrender M."/>
        </authorList>
    </citation>
    <scope>NUCLEOTIDE SEQUENCE [LARGE SCALE GENOMIC DNA]</scope>
    <source>
        <strain evidence="2 3">Xinb3</strain>
        <tissue evidence="2">Complete organism</tissue>
    </source>
</reference>
<dbReference type="Proteomes" id="UP000076858">
    <property type="component" value="Unassembled WGS sequence"/>
</dbReference>